<comment type="function">
    <text evidence="8">Methylates the 2'-O-ribose of nucleotides at positions 32 and 34 of the tRNA anticodon loop of substrate tRNAs.</text>
</comment>
<feature type="active site" description="Proton acceptor" evidence="8">
    <location>
        <position position="165"/>
    </location>
</feature>
<evidence type="ECO:0000313" key="12">
    <source>
        <dbReference type="EMBL" id="KAF4729423.1"/>
    </source>
</evidence>
<keyword evidence="3 8" id="KW-0489">Methyltransferase</keyword>
<evidence type="ECO:0000256" key="8">
    <source>
        <dbReference type="HAMAP-Rule" id="MF_03162"/>
    </source>
</evidence>
<dbReference type="Proteomes" id="UP000574390">
    <property type="component" value="Unassembled WGS sequence"/>
</dbReference>
<feature type="binding site" evidence="8">
    <location>
        <position position="84"/>
    </location>
    <ligand>
        <name>S-adenosyl-L-methionine</name>
        <dbReference type="ChEBI" id="CHEBI:59789"/>
    </ligand>
</feature>
<keyword evidence="2" id="KW-0698">rRNA processing</keyword>
<feature type="domain" description="Ribosomal RNA methyltransferase FtsJ" evidence="11">
    <location>
        <begin position="21"/>
        <end position="208"/>
    </location>
</feature>
<dbReference type="InterPro" id="IPR029063">
    <property type="entry name" value="SAM-dependent_MTases_sf"/>
</dbReference>
<evidence type="ECO:0000256" key="6">
    <source>
        <dbReference type="ARBA" id="ARBA00022694"/>
    </source>
</evidence>
<feature type="compositionally biased region" description="Low complexity" evidence="10">
    <location>
        <begin position="458"/>
        <end position="474"/>
    </location>
</feature>
<dbReference type="Pfam" id="PF01728">
    <property type="entry name" value="FtsJ"/>
    <property type="match status" value="1"/>
</dbReference>
<dbReference type="GO" id="GO:0005737">
    <property type="term" value="C:cytoplasm"/>
    <property type="evidence" value="ECO:0007669"/>
    <property type="project" value="UniProtKB-SubCell"/>
</dbReference>
<sequence length="641" mass="72044">MGRLSKDKRDIYYRLAKEEGYRARSAYKLLQVDEQFHILGDDLERVVDLCAAPGSWSQVLSKKLCENLKGSEKKKKKPLIVSVDLQEMAPIPDVTCIQGDITSEKTVKEVLDCFGGQLSDLVVCDGAPDVTGMHDMDEYVQFQLLLAALNITTLLLKPGGSFVAKVFRGENVDLLYAKMYVFFECVWVAKPRSSRNSSVESFIVCKNFRLPKGYTPRLYSAHEFKTVIEGCGATQDEKRLVPFVACGDLSGYDADMNYSAPTDSSEPLAPVQPPINPAYADAIREKKESQNKKRAKLTAPDALEEAFELLRQQLRNERQCNLLCIQPPSDDREREVLHLQSKFTALEAASRVRMDGALDIHAAPQQQEEGCREEAADSIELKRGDGRLPVGAGDLSTRDTTRSFYATRRASPRLVVSPPHKATRALRHYERVYGTLKPTRRASASARQSPVSTRETSSVEASVPSRSSPQPSSVGDAPDLEVKNQKLQEVACSLWAQLVTSRPFHGHPPAVWNLRQELAEMRDQYKALLRDSRESASWRREKSLQKACRQIRASELYSESVNGERSLNDSNVVQRENKRLKHELECANGRIRELLQEVETLAQSRDQAFEELQRLRMTAFDRALRRRATGAFRAAASPPRV</sequence>
<dbReference type="HAMAP" id="MF_01547">
    <property type="entry name" value="RNA_methyltr_E"/>
    <property type="match status" value="1"/>
</dbReference>
<dbReference type="InterPro" id="IPR002877">
    <property type="entry name" value="RNA_MeTrfase_FtsJ_dom"/>
</dbReference>
<dbReference type="HAMAP" id="MF_03162">
    <property type="entry name" value="RNA_methyltr_E_TRM7"/>
    <property type="match status" value="1"/>
</dbReference>
<evidence type="ECO:0000256" key="5">
    <source>
        <dbReference type="ARBA" id="ARBA00022691"/>
    </source>
</evidence>
<dbReference type="SUPFAM" id="SSF53335">
    <property type="entry name" value="S-adenosyl-L-methionine-dependent methyltransferases"/>
    <property type="match status" value="1"/>
</dbReference>
<name>A0A7J6S9H1_PEROL</name>
<evidence type="ECO:0000313" key="13">
    <source>
        <dbReference type="Proteomes" id="UP000574390"/>
    </source>
</evidence>
<dbReference type="GO" id="GO:0002181">
    <property type="term" value="P:cytoplasmic translation"/>
    <property type="evidence" value="ECO:0007669"/>
    <property type="project" value="UniProtKB-UniRule"/>
</dbReference>
<keyword evidence="4 8" id="KW-0808">Transferase</keyword>
<evidence type="ECO:0000256" key="7">
    <source>
        <dbReference type="ARBA" id="ARBA00048902"/>
    </source>
</evidence>
<keyword evidence="6 8" id="KW-0819">tRNA processing</keyword>
<feature type="binding site" evidence="8">
    <location>
        <position position="56"/>
    </location>
    <ligand>
        <name>S-adenosyl-L-methionine</name>
        <dbReference type="ChEBI" id="CHEBI:59789"/>
    </ligand>
</feature>
<dbReference type="GO" id="GO:0106340">
    <property type="term" value="F:tRNA (guanosine(34)-2'-O)-methyltransferase activity"/>
    <property type="evidence" value="ECO:0007669"/>
    <property type="project" value="UniProtKB-ARBA"/>
</dbReference>
<comment type="caution">
    <text evidence="12">The sequence shown here is derived from an EMBL/GenBank/DDBJ whole genome shotgun (WGS) entry which is preliminary data.</text>
</comment>
<comment type="subcellular location">
    <subcellularLocation>
        <location evidence="8">Cytoplasm</location>
    </subcellularLocation>
</comment>
<dbReference type="InterPro" id="IPR015507">
    <property type="entry name" value="rRNA-MeTfrase_E"/>
</dbReference>
<comment type="similarity">
    <text evidence="8">Belongs to the class I-like SAM-binding methyltransferase superfamily. RNA methyltransferase RlmE family. TRM7 subfamily.</text>
</comment>
<reference evidence="12 13" key="1">
    <citation type="submission" date="2020-04" db="EMBL/GenBank/DDBJ databases">
        <title>Perkinsus olseni comparative genomics.</title>
        <authorList>
            <person name="Bogema D.R."/>
        </authorList>
    </citation>
    <scope>NUCLEOTIDE SEQUENCE [LARGE SCALE GENOMIC DNA]</scope>
    <source>
        <strain evidence="12">ATCC PRA-205</strain>
    </source>
</reference>
<dbReference type="InterPro" id="IPR028590">
    <property type="entry name" value="RNA_methyltr_E_TRM7"/>
</dbReference>
<protein>
    <recommendedName>
        <fullName evidence="8">Putative tRNA (cytidine(32)/guanosine(34)-2'-O)-methyltransferase</fullName>
        <ecNumber evidence="8">2.1.1.205</ecNumber>
    </recommendedName>
    <alternativeName>
        <fullName evidence="8">2'-O-ribose RNA methyltransferase TRM7 homolog</fullName>
    </alternativeName>
</protein>
<dbReference type="EMBL" id="JABANM010016439">
    <property type="protein sequence ID" value="KAF4729423.1"/>
    <property type="molecule type" value="Genomic_DNA"/>
</dbReference>
<dbReference type="Gene3D" id="3.40.50.150">
    <property type="entry name" value="Vaccinia Virus protein VP39"/>
    <property type="match status" value="1"/>
</dbReference>
<dbReference type="FunFam" id="3.40.50.150:FF:000220">
    <property type="entry name" value="CAMK protein kinase"/>
    <property type="match status" value="1"/>
</dbReference>
<keyword evidence="9" id="KW-0175">Coiled coil</keyword>
<dbReference type="AlphaFoldDB" id="A0A7J6S9H1"/>
<feature type="binding site" evidence="8">
    <location>
        <position position="54"/>
    </location>
    <ligand>
        <name>S-adenosyl-L-methionine</name>
        <dbReference type="ChEBI" id="CHEBI:59789"/>
    </ligand>
</feature>
<comment type="catalytic activity">
    <reaction evidence="7 8">
        <text>cytidine(32)/guanosine(34) in tRNA + 2 S-adenosyl-L-methionine = 2'-O-methylcytidine(32)/2'-O-methylguanosine(34) in tRNA + 2 S-adenosyl-L-homocysteine + 2 H(+)</text>
        <dbReference type="Rhea" id="RHEA:42396"/>
        <dbReference type="Rhea" id="RHEA-COMP:10246"/>
        <dbReference type="Rhea" id="RHEA-COMP:10247"/>
        <dbReference type="ChEBI" id="CHEBI:15378"/>
        <dbReference type="ChEBI" id="CHEBI:57856"/>
        <dbReference type="ChEBI" id="CHEBI:59789"/>
        <dbReference type="ChEBI" id="CHEBI:74269"/>
        <dbReference type="ChEBI" id="CHEBI:74445"/>
        <dbReference type="ChEBI" id="CHEBI:74495"/>
        <dbReference type="ChEBI" id="CHEBI:82748"/>
        <dbReference type="EC" id="2.1.1.205"/>
    </reaction>
</comment>
<dbReference type="EC" id="2.1.1.205" evidence="8"/>
<keyword evidence="5 8" id="KW-0949">S-adenosyl-L-methionine</keyword>
<organism evidence="12 13">
    <name type="scientific">Perkinsus olseni</name>
    <name type="common">Perkinsus atlanticus</name>
    <dbReference type="NCBI Taxonomy" id="32597"/>
    <lineage>
        <taxon>Eukaryota</taxon>
        <taxon>Sar</taxon>
        <taxon>Alveolata</taxon>
        <taxon>Perkinsozoa</taxon>
        <taxon>Perkinsea</taxon>
        <taxon>Perkinsida</taxon>
        <taxon>Perkinsidae</taxon>
        <taxon>Perkinsus</taxon>
    </lineage>
</organism>
<evidence type="ECO:0000256" key="2">
    <source>
        <dbReference type="ARBA" id="ARBA00022552"/>
    </source>
</evidence>
<accession>A0A7J6S9H1</accession>
<evidence type="ECO:0000256" key="1">
    <source>
        <dbReference type="ARBA" id="ARBA00022490"/>
    </source>
</evidence>
<evidence type="ECO:0000256" key="4">
    <source>
        <dbReference type="ARBA" id="ARBA00022679"/>
    </source>
</evidence>
<feature type="binding site" evidence="8">
    <location>
        <position position="125"/>
    </location>
    <ligand>
        <name>S-adenosyl-L-methionine</name>
        <dbReference type="ChEBI" id="CHEBI:59789"/>
    </ligand>
</feature>
<feature type="binding site" evidence="8">
    <location>
        <position position="100"/>
    </location>
    <ligand>
        <name>S-adenosyl-L-methionine</name>
        <dbReference type="ChEBI" id="CHEBI:59789"/>
    </ligand>
</feature>
<evidence type="ECO:0000256" key="9">
    <source>
        <dbReference type="SAM" id="Coils"/>
    </source>
</evidence>
<keyword evidence="1 8" id="KW-0963">Cytoplasm</keyword>
<proteinExistence type="inferred from homology"/>
<dbReference type="GO" id="GO:0006364">
    <property type="term" value="P:rRNA processing"/>
    <property type="evidence" value="ECO:0007669"/>
    <property type="project" value="UniProtKB-KW"/>
</dbReference>
<gene>
    <name evidence="12" type="primary">FTSJ1_1</name>
    <name evidence="12" type="ORF">FOZ62_018575</name>
</gene>
<dbReference type="InterPro" id="IPR050082">
    <property type="entry name" value="RNA_methyltr_RlmE"/>
</dbReference>
<dbReference type="GO" id="GO:0002128">
    <property type="term" value="P:tRNA nucleoside ribose methylation"/>
    <property type="evidence" value="ECO:0007669"/>
    <property type="project" value="UniProtKB-UniRule"/>
</dbReference>
<dbReference type="PANTHER" id="PTHR10920">
    <property type="entry name" value="RIBOSOMAL RNA METHYLTRANSFERASE"/>
    <property type="match status" value="1"/>
</dbReference>
<feature type="compositionally biased region" description="Polar residues" evidence="10">
    <location>
        <begin position="445"/>
        <end position="456"/>
    </location>
</feature>
<evidence type="ECO:0000259" key="11">
    <source>
        <dbReference type="Pfam" id="PF01728"/>
    </source>
</evidence>
<feature type="region of interest" description="Disordered" evidence="10">
    <location>
        <begin position="426"/>
        <end position="478"/>
    </location>
</feature>
<evidence type="ECO:0000256" key="10">
    <source>
        <dbReference type="SAM" id="MobiDB-lite"/>
    </source>
</evidence>
<evidence type="ECO:0000256" key="3">
    <source>
        <dbReference type="ARBA" id="ARBA00022603"/>
    </source>
</evidence>
<feature type="coiled-coil region" evidence="9">
    <location>
        <begin position="570"/>
        <end position="618"/>
    </location>
</feature>
<dbReference type="PANTHER" id="PTHR10920:SF12">
    <property type="entry name" value="TRNA (CYTIDINE(32)_GUANOSINE(34)-2'-O)-METHYLTRANSFERASE-RELATED"/>
    <property type="match status" value="1"/>
</dbReference>